<feature type="compositionally biased region" description="Polar residues" evidence="14">
    <location>
        <begin position="33"/>
        <end position="42"/>
    </location>
</feature>
<keyword evidence="13" id="KW-0779">Telomere</keyword>
<keyword evidence="4 13" id="KW-0378">Hydrolase</keyword>
<evidence type="ECO:0000256" key="7">
    <source>
        <dbReference type="ARBA" id="ARBA00023125"/>
    </source>
</evidence>
<dbReference type="InterPro" id="IPR028880">
    <property type="entry name" value="Rrm3"/>
</dbReference>
<dbReference type="GO" id="GO:0005657">
    <property type="term" value="C:replication fork"/>
    <property type="evidence" value="ECO:0007669"/>
    <property type="project" value="UniProtKB-UniRule"/>
</dbReference>
<keyword evidence="2 13" id="KW-0547">Nucleotide-binding</keyword>
<feature type="binding site" evidence="13">
    <location>
        <begin position="177"/>
        <end position="184"/>
    </location>
    <ligand>
        <name>ATP</name>
        <dbReference type="ChEBI" id="CHEBI:30616"/>
    </ligand>
</feature>
<dbReference type="GO" id="GO:0006260">
    <property type="term" value="P:DNA replication"/>
    <property type="evidence" value="ECO:0007669"/>
    <property type="project" value="UniProtKB-UniRule"/>
</dbReference>
<dbReference type="GO" id="GO:0005739">
    <property type="term" value="C:mitochondrion"/>
    <property type="evidence" value="ECO:0007669"/>
    <property type="project" value="UniProtKB-SubCell"/>
</dbReference>
<dbReference type="GO" id="GO:0000781">
    <property type="term" value="C:chromosome, telomeric region"/>
    <property type="evidence" value="ECO:0007669"/>
    <property type="project" value="UniProtKB-SubCell"/>
</dbReference>
<evidence type="ECO:0000259" key="15">
    <source>
        <dbReference type="Pfam" id="PF05970"/>
    </source>
</evidence>
<keyword evidence="12 13" id="KW-0539">Nucleus</keyword>
<dbReference type="PANTHER" id="PTHR47642:SF5">
    <property type="entry name" value="ATP-DEPENDENT DNA HELICASE"/>
    <property type="match status" value="1"/>
</dbReference>
<evidence type="ECO:0000256" key="11">
    <source>
        <dbReference type="ARBA" id="ARBA00023235"/>
    </source>
</evidence>
<protein>
    <recommendedName>
        <fullName evidence="13">ATP-dependent DNA helicase RRM3</fullName>
        <ecNumber evidence="13">5.6.2.3</ecNumber>
    </recommendedName>
    <alternativeName>
        <fullName evidence="13">DNA 5'-3' helicase RRM3</fullName>
    </alternativeName>
    <alternativeName>
        <fullName evidence="13">rDNA recombination mutation protein 3</fullName>
    </alternativeName>
</protein>
<evidence type="ECO:0000256" key="5">
    <source>
        <dbReference type="ARBA" id="ARBA00022806"/>
    </source>
</evidence>
<feature type="domain" description="DNA helicase Pif1-like 2B" evidence="16">
    <location>
        <begin position="411"/>
        <end position="454"/>
    </location>
</feature>
<keyword evidence="13" id="KW-0158">Chromosome</keyword>
<accession>A0A8J2T8D0</accession>
<evidence type="ECO:0000256" key="12">
    <source>
        <dbReference type="ARBA" id="ARBA00023242"/>
    </source>
</evidence>
<evidence type="ECO:0000256" key="2">
    <source>
        <dbReference type="ARBA" id="ARBA00022741"/>
    </source>
</evidence>
<organism evidence="17 18">
    <name type="scientific">Zygosaccharomyces bailii (strain CLIB 213 / ATCC 58445 / CBS 680 / BCRC 21525 / NBRC 1098 / NCYC 1416 / NRRL Y-2227)</name>
    <dbReference type="NCBI Taxonomy" id="1333698"/>
    <lineage>
        <taxon>Eukaryota</taxon>
        <taxon>Fungi</taxon>
        <taxon>Dikarya</taxon>
        <taxon>Ascomycota</taxon>
        <taxon>Saccharomycotina</taxon>
        <taxon>Saccharomycetes</taxon>
        <taxon>Saccharomycetales</taxon>
        <taxon>Saccharomycetaceae</taxon>
        <taxon>Zygosaccharomyces</taxon>
    </lineage>
</organism>
<dbReference type="InterPro" id="IPR048293">
    <property type="entry name" value="PIF1_RRM3_pfh1"/>
</dbReference>
<comment type="subcellular location">
    <subcellularLocation>
        <location evidence="1">Mitochondrion</location>
    </subcellularLocation>
    <subcellularLocation>
        <location evidence="13">Nucleus</location>
    </subcellularLocation>
    <subcellularLocation>
        <location evidence="13">Chromosome</location>
        <location evidence="13">Telomere</location>
    </subcellularLocation>
</comment>
<dbReference type="HAMAP" id="MF_03177">
    <property type="entry name" value="RRM3"/>
    <property type="match status" value="1"/>
</dbReference>
<dbReference type="EMBL" id="HG316456">
    <property type="protein sequence ID" value="CDF89159.1"/>
    <property type="molecule type" value="Genomic_DNA"/>
</dbReference>
<dbReference type="Proteomes" id="UP000019375">
    <property type="component" value="Unassembled WGS sequence"/>
</dbReference>
<proteinExistence type="inferred from homology"/>
<keyword evidence="6 13" id="KW-0067">ATP-binding</keyword>
<keyword evidence="8" id="KW-0496">Mitochondrion</keyword>
<dbReference type="GO" id="GO:0043139">
    <property type="term" value="F:5'-3' DNA helicase activity"/>
    <property type="evidence" value="ECO:0007669"/>
    <property type="project" value="UniProtKB-UniRule"/>
</dbReference>
<comment type="catalytic activity">
    <reaction evidence="13">
        <text>ATP + H2O = ADP + phosphate + H(+)</text>
        <dbReference type="Rhea" id="RHEA:13065"/>
        <dbReference type="ChEBI" id="CHEBI:15377"/>
        <dbReference type="ChEBI" id="CHEBI:15378"/>
        <dbReference type="ChEBI" id="CHEBI:30616"/>
        <dbReference type="ChEBI" id="CHEBI:43474"/>
        <dbReference type="ChEBI" id="CHEBI:456216"/>
        <dbReference type="EC" id="5.6.2.3"/>
    </reaction>
</comment>
<evidence type="ECO:0000256" key="1">
    <source>
        <dbReference type="ARBA" id="ARBA00004173"/>
    </source>
</evidence>
<evidence type="ECO:0000313" key="18">
    <source>
        <dbReference type="Proteomes" id="UP000019375"/>
    </source>
</evidence>
<dbReference type="GO" id="GO:0000723">
    <property type="term" value="P:telomere maintenance"/>
    <property type="evidence" value="ECO:0007669"/>
    <property type="project" value="InterPro"/>
</dbReference>
<dbReference type="OrthoDB" id="432234at2759"/>
<evidence type="ECO:0000256" key="8">
    <source>
        <dbReference type="ARBA" id="ARBA00023128"/>
    </source>
</evidence>
<dbReference type="HAMAP" id="MF_03176">
    <property type="entry name" value="PIF1"/>
    <property type="match status" value="1"/>
</dbReference>
<dbReference type="GO" id="GO:0016787">
    <property type="term" value="F:hydrolase activity"/>
    <property type="evidence" value="ECO:0007669"/>
    <property type="project" value="UniProtKB-KW"/>
</dbReference>
<evidence type="ECO:0000256" key="3">
    <source>
        <dbReference type="ARBA" id="ARBA00022763"/>
    </source>
</evidence>
<evidence type="ECO:0000256" key="9">
    <source>
        <dbReference type="ARBA" id="ARBA00023172"/>
    </source>
</evidence>
<feature type="region of interest" description="Disordered" evidence="14">
    <location>
        <begin position="1"/>
        <end position="44"/>
    </location>
</feature>
<comment type="function">
    <text evidence="13">5' to 3' DNA replicative helicase recruited to paused replisomes to promote fork progression throughout nonhistone protein-DNA complexes, naturally occurring impediments that are encountered in each S phase where replication forks pauses. Required for timely replication of the telomere and subtelomeric DNA and for wild-type levels of telomeric silencing. Involved in DNA repair during stalled replication fork, regulation of fragile sites expression and essential for genome stability. Plays also a role in mtDNA replication. Has G-quadruplex (G4) unwinding activity and can suppress G4-induced genome instability when PIF1 levels are low.</text>
</comment>
<dbReference type="CDD" id="cd18809">
    <property type="entry name" value="SF1_C_RecD"/>
    <property type="match status" value="1"/>
</dbReference>
<keyword evidence="10 13" id="KW-0234">DNA repair</keyword>
<dbReference type="Pfam" id="PF21530">
    <property type="entry name" value="Pif1_2B_dom"/>
    <property type="match status" value="1"/>
</dbReference>
<reference evidence="18" key="1">
    <citation type="journal article" date="2013" name="Genome Announc.">
        <title>Genome sequence of the food spoilage yeast Zygosaccharomyces bailii CLIB 213(T).</title>
        <authorList>
            <person name="Galeote V."/>
            <person name="Bigey F."/>
            <person name="Devillers H."/>
            <person name="Neuveglise C."/>
            <person name="Dequin S."/>
        </authorList>
    </citation>
    <scope>NUCLEOTIDE SEQUENCE [LARGE SCALE GENOMIC DNA]</scope>
    <source>
        <strain evidence="18">CLIB 213 / ATCC 58445 / CBS 680 / CCRC 21525 / NBRC 1098 / NCYC 1416 / NRRL Y-2227</strain>
    </source>
</reference>
<dbReference type="Pfam" id="PF05970">
    <property type="entry name" value="PIF1"/>
    <property type="match status" value="1"/>
</dbReference>
<sequence length="642" mass="72555">MFRGRTQETKTKEPHGPRQKTLSSFFGPRIANTRPQHSQVSSIKPLRVCKPDLKRVRSSLTDSGSFEECDPDDEIKKLMDTPQLNNFKPSKAIRLPSGSPVTLLTPVSRNNSSLEGSPQPELRKSSPGFKLTASKRIKPIHKQASKIQQATPIALTREQEEVLNLVVNKRLNVFYTGSAGTGKSVILKSLVDRLSSLYGRDKVAVTASTGLAAATIGGTTLHKWAGIGLGVKSVDQLVKRIQGKFMLLAVWRHTRVLIIDEISMLDGRFLDKIEVIARRLRKNKKPFGGIQLVLTGDFFQLPPVGKDGCVFCFESQMWDKCVQKTILLTRVFRQKENELVNMLNCIRYGEPTPNLIKSIKRLERQVYYQDGIDPTELYATRKEVEASNARQLRKLPGKSREYHAQDVGPQELLPLLDSSVMADKVVTLKVEAQVMMLKNRPESELVNGSLGKVLFFATEKLERLMLKYYSTIDDDLILDMRLVGEAIANRATQDSAEFHNKCQARPLHRQGPLQIMIHHAVNSTLEEPVFPYVRWTVGVNKYHYELMQPESFPVDLPAEKTELERAQLPLTLCWALSIHKAQGQTIHRLKVDLRRIFEAGQVYVALSRAVSMDSLQVVNFDPNKLRANNKVKQFYQKLELVA</sequence>
<feature type="compositionally biased region" description="Basic and acidic residues" evidence="14">
    <location>
        <begin position="1"/>
        <end position="16"/>
    </location>
</feature>
<keyword evidence="11 13" id="KW-0413">Isomerase</keyword>
<dbReference type="CDD" id="cd18037">
    <property type="entry name" value="DEXSc_Pif1_like"/>
    <property type="match status" value="1"/>
</dbReference>
<dbReference type="GO" id="GO:0006310">
    <property type="term" value="P:DNA recombination"/>
    <property type="evidence" value="ECO:0007669"/>
    <property type="project" value="UniProtKB-KW"/>
</dbReference>
<dbReference type="EC" id="5.6.2.3" evidence="13"/>
<evidence type="ECO:0000313" key="17">
    <source>
        <dbReference type="EMBL" id="CDF89159.1"/>
    </source>
</evidence>
<keyword evidence="7 13" id="KW-0238">DNA-binding</keyword>
<dbReference type="InterPro" id="IPR027417">
    <property type="entry name" value="P-loop_NTPase"/>
</dbReference>
<keyword evidence="18" id="KW-1185">Reference proteome</keyword>
<dbReference type="Gene3D" id="3.40.50.300">
    <property type="entry name" value="P-loop containing nucleotide triphosphate hydrolases"/>
    <property type="match status" value="1"/>
</dbReference>
<feature type="region of interest" description="Disordered" evidence="14">
    <location>
        <begin position="107"/>
        <end position="128"/>
    </location>
</feature>
<dbReference type="AlphaFoldDB" id="A0A8J2T8D0"/>
<dbReference type="GO" id="GO:0005634">
    <property type="term" value="C:nucleus"/>
    <property type="evidence" value="ECO:0007669"/>
    <property type="project" value="UniProtKB-SubCell"/>
</dbReference>
<dbReference type="GO" id="GO:0051880">
    <property type="term" value="F:G-quadruplex DNA binding"/>
    <property type="evidence" value="ECO:0007669"/>
    <property type="project" value="UniProtKB-UniRule"/>
</dbReference>
<comment type="similarity">
    <text evidence="13">Belongs to the helicase family. PIF1 subfamily.</text>
</comment>
<name>A0A8J2T8D0_ZYGB2</name>
<keyword evidence="3 13" id="KW-0227">DNA damage</keyword>
<keyword evidence="5 13" id="KW-0347">Helicase</keyword>
<dbReference type="GO" id="GO:0006281">
    <property type="term" value="P:DNA repair"/>
    <property type="evidence" value="ECO:0007669"/>
    <property type="project" value="UniProtKB-UniRule"/>
</dbReference>
<evidence type="ECO:0000256" key="4">
    <source>
        <dbReference type="ARBA" id="ARBA00022801"/>
    </source>
</evidence>
<feature type="compositionally biased region" description="Polar residues" evidence="14">
    <location>
        <begin position="107"/>
        <end position="116"/>
    </location>
</feature>
<evidence type="ECO:0000259" key="16">
    <source>
        <dbReference type="Pfam" id="PF21530"/>
    </source>
</evidence>
<dbReference type="InterPro" id="IPR010285">
    <property type="entry name" value="DNA_helicase_pif1-like_DEAD"/>
</dbReference>
<evidence type="ECO:0000256" key="6">
    <source>
        <dbReference type="ARBA" id="ARBA00022840"/>
    </source>
</evidence>
<dbReference type="PANTHER" id="PTHR47642">
    <property type="entry name" value="ATP-DEPENDENT DNA HELICASE"/>
    <property type="match status" value="1"/>
</dbReference>
<gene>
    <name evidence="13" type="primary">RRM3</name>
    <name evidence="17" type="ORF">BN860_10550g</name>
</gene>
<evidence type="ECO:0000256" key="10">
    <source>
        <dbReference type="ARBA" id="ARBA00023204"/>
    </source>
</evidence>
<dbReference type="InterPro" id="IPR049163">
    <property type="entry name" value="Pif1-like_2B_dom"/>
</dbReference>
<dbReference type="GO" id="GO:0005524">
    <property type="term" value="F:ATP binding"/>
    <property type="evidence" value="ECO:0007669"/>
    <property type="project" value="UniProtKB-UniRule"/>
</dbReference>
<dbReference type="SUPFAM" id="SSF52540">
    <property type="entry name" value="P-loop containing nucleoside triphosphate hydrolases"/>
    <property type="match status" value="2"/>
</dbReference>
<evidence type="ECO:0000256" key="14">
    <source>
        <dbReference type="SAM" id="MobiDB-lite"/>
    </source>
</evidence>
<feature type="domain" description="DNA helicase Pif1-like DEAD-box helicase" evidence="15">
    <location>
        <begin position="155"/>
        <end position="338"/>
    </location>
</feature>
<feature type="DNA-binding region" evidence="13">
    <location>
        <begin position="601"/>
        <end position="620"/>
    </location>
</feature>
<dbReference type="InterPro" id="IPR051055">
    <property type="entry name" value="PIF1_helicase"/>
</dbReference>
<keyword evidence="9" id="KW-0233">DNA recombination</keyword>
<evidence type="ECO:0000256" key="13">
    <source>
        <dbReference type="HAMAP-Rule" id="MF_03177"/>
    </source>
</evidence>